<evidence type="ECO:0000259" key="3">
    <source>
        <dbReference type="PROSITE" id="PS51737"/>
    </source>
</evidence>
<protein>
    <submittedName>
        <fullName evidence="4">Site-specific DNA recombinase</fullName>
    </submittedName>
</protein>
<comment type="caution">
    <text evidence="4">The sequence shown here is derived from an EMBL/GenBank/DDBJ whole genome shotgun (WGS) entry which is preliminary data.</text>
</comment>
<evidence type="ECO:0000313" key="5">
    <source>
        <dbReference type="Proteomes" id="UP001189143"/>
    </source>
</evidence>
<dbReference type="Proteomes" id="UP001189143">
    <property type="component" value="Unassembled WGS sequence"/>
</dbReference>
<feature type="coiled-coil region" evidence="1">
    <location>
        <begin position="399"/>
        <end position="440"/>
    </location>
</feature>
<gene>
    <name evidence="4" type="ORF">CNEO2_470043</name>
</gene>
<evidence type="ECO:0000256" key="1">
    <source>
        <dbReference type="SAM" id="Coils"/>
    </source>
</evidence>
<dbReference type="GO" id="GO:0000150">
    <property type="term" value="F:DNA strand exchange activity"/>
    <property type="evidence" value="ECO:0007669"/>
    <property type="project" value="InterPro"/>
</dbReference>
<dbReference type="InterPro" id="IPR038109">
    <property type="entry name" value="DNA_bind_recomb_sf"/>
</dbReference>
<dbReference type="EMBL" id="CAMTCP010000245">
    <property type="protein sequence ID" value="CAI3636043.1"/>
    <property type="molecule type" value="Genomic_DNA"/>
</dbReference>
<organism evidence="4 5">
    <name type="scientific">Clostridium neonatale</name>
    <dbReference type="NCBI Taxonomy" id="137838"/>
    <lineage>
        <taxon>Bacteria</taxon>
        <taxon>Bacillati</taxon>
        <taxon>Bacillota</taxon>
        <taxon>Clostridia</taxon>
        <taxon>Eubacteriales</taxon>
        <taxon>Clostridiaceae</taxon>
        <taxon>Clostridium</taxon>
    </lineage>
</organism>
<dbReference type="Gene3D" id="3.90.1750.20">
    <property type="entry name" value="Putative Large Serine Recombinase, Chain B, Domain 2"/>
    <property type="match status" value="1"/>
</dbReference>
<dbReference type="InterPro" id="IPR006119">
    <property type="entry name" value="Resolv_N"/>
</dbReference>
<dbReference type="Pfam" id="PF00239">
    <property type="entry name" value="Resolvase"/>
    <property type="match status" value="1"/>
</dbReference>
<proteinExistence type="predicted"/>
<dbReference type="AlphaFoldDB" id="A0AAD2DE53"/>
<dbReference type="Gene3D" id="3.40.50.1390">
    <property type="entry name" value="Resolvase, N-terminal catalytic domain"/>
    <property type="match status" value="1"/>
</dbReference>
<feature type="domain" description="Recombinase" evidence="3">
    <location>
        <begin position="155"/>
        <end position="286"/>
    </location>
</feature>
<dbReference type="InterPro" id="IPR050639">
    <property type="entry name" value="SSR_resolvase"/>
</dbReference>
<evidence type="ECO:0000259" key="2">
    <source>
        <dbReference type="PROSITE" id="PS51736"/>
    </source>
</evidence>
<dbReference type="PROSITE" id="PS51736">
    <property type="entry name" value="RECOMBINASES_3"/>
    <property type="match status" value="1"/>
</dbReference>
<name>A0AAD2DE53_9CLOT</name>
<evidence type="ECO:0000313" key="4">
    <source>
        <dbReference type="EMBL" id="CAI3636043.1"/>
    </source>
</evidence>
<sequence>MKVATYLRKSVKGDENSISIEAQLEIIKDYFKKDNCTFVVYKDDGFSGGTTNRPAFKKMMDDAKYSAFDVVACYKLDRMSRNTLDFLTTFEALKELGTDLVCVNDNYDPRTPAGKMMMTLLASLAEMERENIKRRAIDGMFSLARQGRWSGGHLPYGCKPVTIDGGRYLEIEKVDEIKYIYSQFSCGKSLNALSKELNLTPRTLGYMIKNPLYIISDDISHNYLTTLGYTVLGEPNGNGYMSYKHNKNNNDKNKLVNLAVISKNKGIIPSNLWIQTREKLRSLQSMPPRISGMSWLAHKVVCSKCGKTLFVGVGTKRNDGSRLFYFRCKKKCTRFLRVDFAEEKVFTSLKNFKLEDLIKNESNNEDLTAYKSLNRAINSKQKMMNGLIDKSALASDQMAQTMLNRAEKIFNEIEELKKRLLNYEIVAKNSKNNADELKQREKIKKKFIKDFNRLSMEQKQSLIEMILDKCAWDGDNITLC</sequence>
<accession>A0AAD2DE53</accession>
<dbReference type="SMART" id="SM00857">
    <property type="entry name" value="Resolvase"/>
    <property type="match status" value="1"/>
</dbReference>
<dbReference type="PROSITE" id="PS51737">
    <property type="entry name" value="RECOMBINASE_DNA_BIND"/>
    <property type="match status" value="1"/>
</dbReference>
<dbReference type="CDD" id="cd00338">
    <property type="entry name" value="Ser_Recombinase"/>
    <property type="match status" value="1"/>
</dbReference>
<dbReference type="InterPro" id="IPR011109">
    <property type="entry name" value="DNA_bind_recombinase_dom"/>
</dbReference>
<dbReference type="RefSeq" id="WP_317049539.1">
    <property type="nucleotide sequence ID" value="NZ_CAMRXC010000224.1"/>
</dbReference>
<dbReference type="GO" id="GO:0003677">
    <property type="term" value="F:DNA binding"/>
    <property type="evidence" value="ECO:0007669"/>
    <property type="project" value="InterPro"/>
</dbReference>
<feature type="domain" description="Resolvase/invertase-type recombinase catalytic" evidence="2">
    <location>
        <begin position="2"/>
        <end position="147"/>
    </location>
</feature>
<dbReference type="PANTHER" id="PTHR30461">
    <property type="entry name" value="DNA-INVERTASE FROM LAMBDOID PROPHAGE"/>
    <property type="match status" value="1"/>
</dbReference>
<dbReference type="InterPro" id="IPR036162">
    <property type="entry name" value="Resolvase-like_N_sf"/>
</dbReference>
<dbReference type="SUPFAM" id="SSF53041">
    <property type="entry name" value="Resolvase-like"/>
    <property type="match status" value="1"/>
</dbReference>
<reference evidence="4" key="1">
    <citation type="submission" date="2022-10" db="EMBL/GenBank/DDBJ databases">
        <authorList>
            <person name="Aires J."/>
            <person name="Mesa V."/>
        </authorList>
    </citation>
    <scope>NUCLEOTIDE SEQUENCE</scope>
    <source>
        <strain evidence="4">Clostridium neonatale JD116</strain>
    </source>
</reference>
<dbReference type="PANTHER" id="PTHR30461:SF23">
    <property type="entry name" value="DNA RECOMBINASE-RELATED"/>
    <property type="match status" value="1"/>
</dbReference>
<keyword evidence="1" id="KW-0175">Coiled coil</keyword>